<dbReference type="Proteomes" id="UP000788153">
    <property type="component" value="Unassembled WGS sequence"/>
</dbReference>
<accession>A0ABX0TYT9</accession>
<reference evidence="5 6" key="1">
    <citation type="submission" date="2020-03" db="EMBL/GenBank/DDBJ databases">
        <title>Genomic Encyclopedia of Type Strains, Phase IV (KMG-IV): sequencing the most valuable type-strain genomes for metagenomic binning, comparative biology and taxonomic classification.</title>
        <authorList>
            <person name="Goeker M."/>
        </authorList>
    </citation>
    <scope>NUCLEOTIDE SEQUENCE [LARGE SCALE GENOMIC DNA]</scope>
    <source>
        <strain evidence="5 6">DSM 22753</strain>
    </source>
</reference>
<sequence length="257" mass="27910">MPDTQYSTANVLVRSLAADDWRSLNPHLTRIMVQPGAVLCEQHADIDTVYFPETAVTSLSERHGDTAAEIAMIGCDGLVGWPVVLGSSTAFHRVVVRLDGGTALACPAARLIRLCASSDTLAATLLRYVQTVTRQLSRSIVANLSAPVEARLARWLLMLHDRTPGDTLSITHQELAGFLGVRRASVTDCLHILEGERMLRCTRGRIDILDRGPLQDRAGDTYGVAEDAYRELIGPFGKSRHSAVRPAAQLRSAFIGA</sequence>
<evidence type="ECO:0000256" key="1">
    <source>
        <dbReference type="ARBA" id="ARBA00023015"/>
    </source>
</evidence>
<keyword evidence="3" id="KW-0804">Transcription</keyword>
<dbReference type="Gene3D" id="1.10.10.10">
    <property type="entry name" value="Winged helix-like DNA-binding domain superfamily/Winged helix DNA-binding domain"/>
    <property type="match status" value="1"/>
</dbReference>
<dbReference type="Pfam" id="PF13545">
    <property type="entry name" value="HTH_Crp_2"/>
    <property type="match status" value="1"/>
</dbReference>
<evidence type="ECO:0000256" key="2">
    <source>
        <dbReference type="ARBA" id="ARBA00023125"/>
    </source>
</evidence>
<evidence type="ECO:0000313" key="6">
    <source>
        <dbReference type="Proteomes" id="UP000788153"/>
    </source>
</evidence>
<evidence type="ECO:0000259" key="4">
    <source>
        <dbReference type="PROSITE" id="PS51063"/>
    </source>
</evidence>
<dbReference type="InterPro" id="IPR036390">
    <property type="entry name" value="WH_DNA-bd_sf"/>
</dbReference>
<evidence type="ECO:0000256" key="3">
    <source>
        <dbReference type="ARBA" id="ARBA00023163"/>
    </source>
</evidence>
<dbReference type="RefSeq" id="WP_166745400.1">
    <property type="nucleotide sequence ID" value="NZ_BAAAEV010000001.1"/>
</dbReference>
<comment type="caution">
    <text evidence="5">The sequence shown here is derived from an EMBL/GenBank/DDBJ whole genome shotgun (WGS) entry which is preliminary data.</text>
</comment>
<protein>
    <submittedName>
        <fullName evidence="5">CRP-like cAMP-binding protein</fullName>
    </submittedName>
</protein>
<keyword evidence="1" id="KW-0805">Transcription regulation</keyword>
<dbReference type="SUPFAM" id="SSF46785">
    <property type="entry name" value="Winged helix' DNA-binding domain"/>
    <property type="match status" value="1"/>
</dbReference>
<dbReference type="InterPro" id="IPR014710">
    <property type="entry name" value="RmlC-like_jellyroll"/>
</dbReference>
<dbReference type="InterPro" id="IPR018490">
    <property type="entry name" value="cNMP-bd_dom_sf"/>
</dbReference>
<feature type="domain" description="HTH crp-type" evidence="4">
    <location>
        <begin position="146"/>
        <end position="212"/>
    </location>
</feature>
<proteinExistence type="predicted"/>
<dbReference type="PANTHER" id="PTHR24567:SF74">
    <property type="entry name" value="HTH-TYPE TRANSCRIPTIONAL REGULATOR ARCR"/>
    <property type="match status" value="1"/>
</dbReference>
<keyword evidence="2" id="KW-0238">DNA-binding</keyword>
<dbReference type="EMBL" id="JAASQP010000001">
    <property type="protein sequence ID" value="NIJ22671.1"/>
    <property type="molecule type" value="Genomic_DNA"/>
</dbReference>
<keyword evidence="6" id="KW-1185">Reference proteome</keyword>
<dbReference type="InterPro" id="IPR050397">
    <property type="entry name" value="Env_Response_Regulators"/>
</dbReference>
<organism evidence="5 6">
    <name type="scientific">Sphingomonas japonica</name>
    <dbReference type="NCBI Taxonomy" id="511662"/>
    <lineage>
        <taxon>Bacteria</taxon>
        <taxon>Pseudomonadati</taxon>
        <taxon>Pseudomonadota</taxon>
        <taxon>Alphaproteobacteria</taxon>
        <taxon>Sphingomonadales</taxon>
        <taxon>Sphingomonadaceae</taxon>
        <taxon>Sphingomonas</taxon>
    </lineage>
</organism>
<dbReference type="SUPFAM" id="SSF51206">
    <property type="entry name" value="cAMP-binding domain-like"/>
    <property type="match status" value="1"/>
</dbReference>
<dbReference type="PROSITE" id="PS51063">
    <property type="entry name" value="HTH_CRP_2"/>
    <property type="match status" value="1"/>
</dbReference>
<evidence type="ECO:0000313" key="5">
    <source>
        <dbReference type="EMBL" id="NIJ22671.1"/>
    </source>
</evidence>
<gene>
    <name evidence="5" type="ORF">FHT01_000213</name>
</gene>
<dbReference type="PANTHER" id="PTHR24567">
    <property type="entry name" value="CRP FAMILY TRANSCRIPTIONAL REGULATORY PROTEIN"/>
    <property type="match status" value="1"/>
</dbReference>
<dbReference type="InterPro" id="IPR036388">
    <property type="entry name" value="WH-like_DNA-bd_sf"/>
</dbReference>
<name>A0ABX0TYT9_9SPHN</name>
<dbReference type="Gene3D" id="2.60.120.10">
    <property type="entry name" value="Jelly Rolls"/>
    <property type="match status" value="1"/>
</dbReference>
<dbReference type="InterPro" id="IPR012318">
    <property type="entry name" value="HTH_CRP"/>
</dbReference>
<dbReference type="SMART" id="SM00419">
    <property type="entry name" value="HTH_CRP"/>
    <property type="match status" value="1"/>
</dbReference>